<dbReference type="RefSeq" id="WP_013479878.1">
    <property type="nucleotide sequence ID" value="NC_014817.1"/>
</dbReference>
<evidence type="ECO:0000256" key="1">
    <source>
        <dbReference type="SAM" id="SignalP"/>
    </source>
</evidence>
<dbReference type="STRING" id="573065.Astex_2399"/>
<organism evidence="2 3">
    <name type="scientific">Asticcacaulis excentricus (strain ATCC 15261 / DSM 4724 / KCTC 12464 / NCIMB 9791 / VKM B-1370 / CB 48)</name>
    <dbReference type="NCBI Taxonomy" id="573065"/>
    <lineage>
        <taxon>Bacteria</taxon>
        <taxon>Pseudomonadati</taxon>
        <taxon>Pseudomonadota</taxon>
        <taxon>Alphaproteobacteria</taxon>
        <taxon>Caulobacterales</taxon>
        <taxon>Caulobacteraceae</taxon>
        <taxon>Asticcacaulis</taxon>
    </lineage>
</organism>
<feature type="signal peptide" evidence="1">
    <location>
        <begin position="1"/>
        <end position="19"/>
    </location>
</feature>
<dbReference type="AlphaFoldDB" id="E8RUG3"/>
<feature type="chain" id="PRO_5003226795" description="Methanolan biosynthesis EpsI domain-containing protein" evidence="1">
    <location>
        <begin position="20"/>
        <end position="244"/>
    </location>
</feature>
<reference evidence="3" key="1">
    <citation type="submission" date="2010-12" db="EMBL/GenBank/DDBJ databases">
        <title>Complete sequence of chromosome 2 of Asticcacaulis excentricus CB 48.</title>
        <authorList>
            <consortium name="US DOE Joint Genome Institute"/>
            <person name="Lucas S."/>
            <person name="Copeland A."/>
            <person name="Lapidus A."/>
            <person name="Cheng J.-F."/>
            <person name="Bruce D."/>
            <person name="Goodwin L."/>
            <person name="Pitluck S."/>
            <person name="Teshima H."/>
            <person name="Davenport K."/>
            <person name="Detter J.C."/>
            <person name="Han C."/>
            <person name="Tapia R."/>
            <person name="Land M."/>
            <person name="Hauser L."/>
            <person name="Jeffries C."/>
            <person name="Kyrpides N."/>
            <person name="Ivanova N."/>
            <person name="Ovchinnikova G."/>
            <person name="Brun Y.V."/>
            <person name="Woyke T."/>
        </authorList>
    </citation>
    <scope>NUCLEOTIDE SEQUENCE [LARGE SCALE GENOMIC DNA]</scope>
    <source>
        <strain evidence="3">ATCC 15261 / DSM 4724 / KCTC 12464 / NCIMB 9791 / VKM B-1370 / CB 48</strain>
    </source>
</reference>
<sequence>MRWIFFCLVSLGLVGSAAAEITFRPEAEGQALARELMERIPPEKRAQMPWLKDPGPGKRLRDGEVRDVPFSFPTLSERLAQFDAVDPLHTQLFDDTVHSTHSPSRALIETKTPCLWKKSKAVGPDADGTGRTYTVTTIYDCGQAYLMTVEGDYRNRQGKGIIYNDALYNDPVGNRFLTHQQGLRHDGQVQTTLLWLNARYKITYALYHPDTTDFDIPALRAVLVATARQQYAEMEAQAAQATDK</sequence>
<keyword evidence="3" id="KW-1185">Reference proteome</keyword>
<gene>
    <name evidence="2" type="ordered locus">Astex_2399</name>
</gene>
<dbReference type="Proteomes" id="UP000001492">
    <property type="component" value="Chromosome 2"/>
</dbReference>
<dbReference type="KEGG" id="aex:Astex_2399"/>
<dbReference type="EMBL" id="CP002396">
    <property type="protein sequence ID" value="ADU14051.1"/>
    <property type="molecule type" value="Genomic_DNA"/>
</dbReference>
<keyword evidence="1" id="KW-0732">Signal</keyword>
<accession>E8RUG3</accession>
<proteinExistence type="predicted"/>
<evidence type="ECO:0000313" key="2">
    <source>
        <dbReference type="EMBL" id="ADU14051.1"/>
    </source>
</evidence>
<dbReference type="HOGENOM" id="CLU_1136236_0_0_5"/>
<evidence type="ECO:0008006" key="4">
    <source>
        <dbReference type="Google" id="ProtNLM"/>
    </source>
</evidence>
<evidence type="ECO:0000313" key="3">
    <source>
        <dbReference type="Proteomes" id="UP000001492"/>
    </source>
</evidence>
<name>E8RUG3_ASTEC</name>
<protein>
    <recommendedName>
        <fullName evidence="4">Methanolan biosynthesis EpsI domain-containing protein</fullName>
    </recommendedName>
</protein>